<keyword evidence="12" id="KW-1185">Reference proteome</keyword>
<keyword evidence="5" id="KW-0418">Kinase</keyword>
<keyword evidence="8" id="KW-0472">Membrane</keyword>
<feature type="transmembrane region" description="Helical" evidence="8">
    <location>
        <begin position="165"/>
        <end position="184"/>
    </location>
</feature>
<dbReference type="Proteomes" id="UP000025748">
    <property type="component" value="Unassembled WGS sequence"/>
</dbReference>
<evidence type="ECO:0000313" key="11">
    <source>
        <dbReference type="EMBL" id="KCB23764.1"/>
    </source>
</evidence>
<dbReference type="GeneID" id="92995162"/>
<name>A0ABR4QZN9_9BORD</name>
<feature type="transmembrane region" description="Helical" evidence="8">
    <location>
        <begin position="117"/>
        <end position="135"/>
    </location>
</feature>
<feature type="domain" description="Response regulatory" evidence="10">
    <location>
        <begin position="462"/>
        <end position="580"/>
    </location>
</feature>
<dbReference type="PANTHER" id="PTHR43711:SF1">
    <property type="entry name" value="HISTIDINE KINASE 1"/>
    <property type="match status" value="1"/>
</dbReference>
<dbReference type="EMBL" id="JHEM01000017">
    <property type="protein sequence ID" value="KCB23764.1"/>
    <property type="molecule type" value="Genomic_DNA"/>
</dbReference>
<dbReference type="SUPFAM" id="SSF52172">
    <property type="entry name" value="CheY-like"/>
    <property type="match status" value="1"/>
</dbReference>
<dbReference type="CDD" id="cd00075">
    <property type="entry name" value="HATPase"/>
    <property type="match status" value="1"/>
</dbReference>
<keyword evidence="3 7" id="KW-0597">Phosphoprotein</keyword>
<sequence>MRPASPDPVFAACLLVLRRNLPFSLLGTLLTMVLVVAALADVVPDAELACWAGGNVLLSLLRWRDTRRFPRLDEPPSPAQREAGRRWRRRMLLGVFLSGLAWGLPVAYWIAHVPLHYQMFFIIALLTMGTGAIYAYCIDLPLLHSFMLPYFLPTMFVLAARPDTLLTVMGIAGILYLAVSLAFAHRMHRTQLDSLRLRFDNLDLLARLQHEKEAAERSDLAKSRFLAAASHDLRQPVHALSLFVGVLREQPLPENSRRVVDNISQAVQAMGGLFDGLLNLSRLDAGVVRPRVEPVALGPLLRRLQREFAPQAAAKSLTLRLRPVSATVLSDPALLDRILRNLIDNAIRHTGDGGVLVGCRREGAGLRVEVWDTGPGIPAHEQESVFWEFHQLGNPERDRNKGLGLGLAIVQRTARLLGHRLQLRSRPGRGTVFGLTLPRTRAAVADAPGLPPPADVPAGAPLVLVVEDDGFSRHGLQQLLESWGYRVLAAGSADELLCLTGAETERPALVISDYRLREHATGIEAIERVREEYNDDGIAALLVSGDTDPGRLAEVAARGWPLLHKPVDPDKLRAAIGQLTA</sequence>
<gene>
    <name evidence="11" type="ORF">L544_3570</name>
</gene>
<dbReference type="EC" id="2.7.13.3" evidence="2"/>
<dbReference type="Gene3D" id="3.30.565.10">
    <property type="entry name" value="Histidine kinase-like ATPase, C-terminal domain"/>
    <property type="match status" value="1"/>
</dbReference>
<dbReference type="InterPro" id="IPR036097">
    <property type="entry name" value="HisK_dim/P_sf"/>
</dbReference>
<dbReference type="CDD" id="cd00082">
    <property type="entry name" value="HisKA"/>
    <property type="match status" value="1"/>
</dbReference>
<dbReference type="SMART" id="SM00388">
    <property type="entry name" value="HisKA"/>
    <property type="match status" value="1"/>
</dbReference>
<evidence type="ECO:0000259" key="10">
    <source>
        <dbReference type="PROSITE" id="PS50110"/>
    </source>
</evidence>
<evidence type="ECO:0000256" key="6">
    <source>
        <dbReference type="ARBA" id="ARBA00023012"/>
    </source>
</evidence>
<dbReference type="Pfam" id="PF00072">
    <property type="entry name" value="Response_reg"/>
    <property type="match status" value="1"/>
</dbReference>
<dbReference type="PROSITE" id="PS50109">
    <property type="entry name" value="HIS_KIN"/>
    <property type="match status" value="1"/>
</dbReference>
<protein>
    <recommendedName>
        <fullName evidence="2">histidine kinase</fullName>
        <ecNumber evidence="2">2.7.13.3</ecNumber>
    </recommendedName>
</protein>
<dbReference type="InterPro" id="IPR036890">
    <property type="entry name" value="HATPase_C_sf"/>
</dbReference>
<dbReference type="InterPro" id="IPR005467">
    <property type="entry name" value="His_kinase_dom"/>
</dbReference>
<organism evidence="11 12">
    <name type="scientific">Bordetella hinzii OH87 BAL007II</name>
    <dbReference type="NCBI Taxonomy" id="1331262"/>
    <lineage>
        <taxon>Bacteria</taxon>
        <taxon>Pseudomonadati</taxon>
        <taxon>Pseudomonadota</taxon>
        <taxon>Betaproteobacteria</taxon>
        <taxon>Burkholderiales</taxon>
        <taxon>Alcaligenaceae</taxon>
        <taxon>Bordetella</taxon>
    </lineage>
</organism>
<evidence type="ECO:0000256" key="8">
    <source>
        <dbReference type="SAM" id="Phobius"/>
    </source>
</evidence>
<proteinExistence type="predicted"/>
<evidence type="ECO:0000313" key="12">
    <source>
        <dbReference type="Proteomes" id="UP000025748"/>
    </source>
</evidence>
<accession>A0ABR4QZN9</accession>
<dbReference type="InterPro" id="IPR003594">
    <property type="entry name" value="HATPase_dom"/>
</dbReference>
<keyword evidence="8" id="KW-0812">Transmembrane</keyword>
<dbReference type="InterPro" id="IPR003661">
    <property type="entry name" value="HisK_dim/P_dom"/>
</dbReference>
<evidence type="ECO:0000256" key="2">
    <source>
        <dbReference type="ARBA" id="ARBA00012438"/>
    </source>
</evidence>
<dbReference type="SUPFAM" id="SSF55874">
    <property type="entry name" value="ATPase domain of HSP90 chaperone/DNA topoisomerase II/histidine kinase"/>
    <property type="match status" value="1"/>
</dbReference>
<comment type="catalytic activity">
    <reaction evidence="1">
        <text>ATP + protein L-histidine = ADP + protein N-phospho-L-histidine.</text>
        <dbReference type="EC" id="2.7.13.3"/>
    </reaction>
</comment>
<keyword evidence="6" id="KW-0902">Two-component regulatory system</keyword>
<evidence type="ECO:0000259" key="9">
    <source>
        <dbReference type="PROSITE" id="PS50109"/>
    </source>
</evidence>
<dbReference type="SMART" id="SM00448">
    <property type="entry name" value="REC"/>
    <property type="match status" value="1"/>
</dbReference>
<dbReference type="InterPro" id="IPR001789">
    <property type="entry name" value="Sig_transdc_resp-reg_receiver"/>
</dbReference>
<feature type="domain" description="Histidine kinase" evidence="9">
    <location>
        <begin position="228"/>
        <end position="441"/>
    </location>
</feature>
<feature type="transmembrane region" description="Helical" evidence="8">
    <location>
        <begin position="21"/>
        <end position="40"/>
    </location>
</feature>
<keyword evidence="8" id="KW-1133">Transmembrane helix</keyword>
<evidence type="ECO:0000256" key="7">
    <source>
        <dbReference type="PROSITE-ProRule" id="PRU00169"/>
    </source>
</evidence>
<dbReference type="Pfam" id="PF00512">
    <property type="entry name" value="HisKA"/>
    <property type="match status" value="1"/>
</dbReference>
<evidence type="ECO:0000256" key="1">
    <source>
        <dbReference type="ARBA" id="ARBA00000085"/>
    </source>
</evidence>
<reference evidence="11 12" key="1">
    <citation type="submission" date="2014-03" db="EMBL/GenBank/DDBJ databases">
        <title>Genome sequence of Bordetella hinzii.</title>
        <authorList>
            <person name="Register K."/>
            <person name="Harvill E."/>
            <person name="Goodfield L.L."/>
            <person name="Ivanov Y.V."/>
            <person name="Meyer J.A."/>
            <person name="Muse S.J."/>
            <person name="Jacobs N."/>
            <person name="Bendor L."/>
            <person name="Smallridge W.E."/>
            <person name="Brinkac L.M."/>
            <person name="Sanka R."/>
            <person name="Kim M."/>
            <person name="Losada L."/>
        </authorList>
    </citation>
    <scope>NUCLEOTIDE SEQUENCE [LARGE SCALE GENOMIC DNA]</scope>
    <source>
        <strain evidence="11 12">OH87 BAL007II</strain>
    </source>
</reference>
<dbReference type="SUPFAM" id="SSF47384">
    <property type="entry name" value="Homodimeric domain of signal transducing histidine kinase"/>
    <property type="match status" value="1"/>
</dbReference>
<evidence type="ECO:0000256" key="5">
    <source>
        <dbReference type="ARBA" id="ARBA00022777"/>
    </source>
</evidence>
<keyword evidence="4" id="KW-0808">Transferase</keyword>
<comment type="caution">
    <text evidence="11">The sequence shown here is derived from an EMBL/GenBank/DDBJ whole genome shotgun (WGS) entry which is preliminary data.</text>
</comment>
<dbReference type="Gene3D" id="3.40.50.2300">
    <property type="match status" value="1"/>
</dbReference>
<evidence type="ECO:0000256" key="3">
    <source>
        <dbReference type="ARBA" id="ARBA00022553"/>
    </source>
</evidence>
<dbReference type="InterPro" id="IPR004358">
    <property type="entry name" value="Sig_transdc_His_kin-like_C"/>
</dbReference>
<feature type="modified residue" description="4-aspartylphosphate" evidence="7">
    <location>
        <position position="513"/>
    </location>
</feature>
<dbReference type="PANTHER" id="PTHR43711">
    <property type="entry name" value="TWO-COMPONENT HISTIDINE KINASE"/>
    <property type="match status" value="1"/>
</dbReference>
<dbReference type="InterPro" id="IPR011006">
    <property type="entry name" value="CheY-like_superfamily"/>
</dbReference>
<dbReference type="SMART" id="SM00387">
    <property type="entry name" value="HATPase_c"/>
    <property type="match status" value="1"/>
</dbReference>
<evidence type="ECO:0000256" key="4">
    <source>
        <dbReference type="ARBA" id="ARBA00022679"/>
    </source>
</evidence>
<dbReference type="RefSeq" id="WP_029581474.1">
    <property type="nucleotide sequence ID" value="NZ_JHEM01000017.1"/>
</dbReference>
<dbReference type="Pfam" id="PF02518">
    <property type="entry name" value="HATPase_c"/>
    <property type="match status" value="1"/>
</dbReference>
<dbReference type="Gene3D" id="1.10.287.130">
    <property type="match status" value="1"/>
</dbReference>
<dbReference type="PROSITE" id="PS50110">
    <property type="entry name" value="RESPONSE_REGULATORY"/>
    <property type="match status" value="1"/>
</dbReference>
<dbReference type="InterPro" id="IPR050736">
    <property type="entry name" value="Sensor_HK_Regulatory"/>
</dbReference>
<feature type="transmembrane region" description="Helical" evidence="8">
    <location>
        <begin position="91"/>
        <end position="111"/>
    </location>
</feature>
<dbReference type="PRINTS" id="PR00344">
    <property type="entry name" value="BCTRLSENSOR"/>
</dbReference>